<accession>A0A830B376</accession>
<evidence type="ECO:0000259" key="2">
    <source>
        <dbReference type="Pfam" id="PF24758"/>
    </source>
</evidence>
<dbReference type="Pfam" id="PF24758">
    <property type="entry name" value="LRR_At5g56370"/>
    <property type="match status" value="1"/>
</dbReference>
<dbReference type="InterPro" id="IPR036047">
    <property type="entry name" value="F-box-like_dom_sf"/>
</dbReference>
<dbReference type="AlphaFoldDB" id="A0A830B376"/>
<feature type="domain" description="F-box/LRR-repeat protein 15/At3g58940/PEG3-like LRR" evidence="2">
    <location>
        <begin position="106"/>
        <end position="224"/>
    </location>
</feature>
<gene>
    <name evidence="3" type="ORF">PHJA_000141600</name>
</gene>
<dbReference type="InterPro" id="IPR001810">
    <property type="entry name" value="F-box_dom"/>
</dbReference>
<protein>
    <submittedName>
        <fullName evidence="3">F-box/LRR-repeat protein at3g03360</fullName>
    </submittedName>
</protein>
<dbReference type="Gene3D" id="3.80.10.10">
    <property type="entry name" value="Ribonuclease Inhibitor"/>
    <property type="match status" value="1"/>
</dbReference>
<dbReference type="SUPFAM" id="SSF81383">
    <property type="entry name" value="F-box domain"/>
    <property type="match status" value="1"/>
</dbReference>
<reference evidence="3" key="1">
    <citation type="submission" date="2020-07" db="EMBL/GenBank/DDBJ databases">
        <title>Ethylene signaling mediates host invasion by parasitic plants.</title>
        <authorList>
            <person name="Yoshida S."/>
        </authorList>
    </citation>
    <scope>NUCLEOTIDE SEQUENCE</scope>
    <source>
        <strain evidence="3">Okayama</strain>
    </source>
</reference>
<dbReference type="SUPFAM" id="SSF52047">
    <property type="entry name" value="RNI-like"/>
    <property type="match status" value="1"/>
</dbReference>
<evidence type="ECO:0000259" key="1">
    <source>
        <dbReference type="Pfam" id="PF00646"/>
    </source>
</evidence>
<evidence type="ECO:0000313" key="4">
    <source>
        <dbReference type="Proteomes" id="UP000653305"/>
    </source>
</evidence>
<dbReference type="InterPro" id="IPR050232">
    <property type="entry name" value="FBL13/AtMIF1-like"/>
</dbReference>
<dbReference type="PANTHER" id="PTHR31900">
    <property type="entry name" value="F-BOX/RNI SUPERFAMILY PROTEIN-RELATED"/>
    <property type="match status" value="1"/>
</dbReference>
<sequence length="458" mass="52084">MPSSNKRIKETPIDRLSALPDFLIIQILSLLDAKHSAITAVLATRWRNLWRESPRLVFSEMSRSPTIIRDFVARVNRILLVLSGGLNGLETFEVQFYYNYTYRSDVDAWFNFAARNNAKQLSVLLNYTGPSELDMYSLPQTMFHNSNVKRLYLRGCVLAPLRTIEWRSLTELTIGWVELQQHVIENILSGCPALYFLWLVYNWGFSRLEVESKSLYKLYVYDQKNGPNHIEPLLQISAPYVHNLRFSLDPNGRKLSLRNTSSLVDAAFEYIGSGWDSDTEEMMDNAKELLEKIRHVKTVTIRRGYSQVLSSLAMSGYQFPQSARTGLSVYALTEKHSIHGILGLLESSPNLESLLIYGLGFEEEPTICQDPKGDLNCELLHLKTITFKDFVHPDLDGEPMLTLARILLNKAPALAKMVVNVDGIALREPFKIVQTLLSYPRASMKAVIEPPQLCCCCP</sequence>
<dbReference type="InterPro" id="IPR055411">
    <property type="entry name" value="LRR_FXL15/At3g58940/PEG3-like"/>
</dbReference>
<organism evidence="3 4">
    <name type="scientific">Phtheirospermum japonicum</name>
    <dbReference type="NCBI Taxonomy" id="374723"/>
    <lineage>
        <taxon>Eukaryota</taxon>
        <taxon>Viridiplantae</taxon>
        <taxon>Streptophyta</taxon>
        <taxon>Embryophyta</taxon>
        <taxon>Tracheophyta</taxon>
        <taxon>Spermatophyta</taxon>
        <taxon>Magnoliopsida</taxon>
        <taxon>eudicotyledons</taxon>
        <taxon>Gunneridae</taxon>
        <taxon>Pentapetalae</taxon>
        <taxon>asterids</taxon>
        <taxon>lamiids</taxon>
        <taxon>Lamiales</taxon>
        <taxon>Orobanchaceae</taxon>
        <taxon>Orobanchaceae incertae sedis</taxon>
        <taxon>Phtheirospermum</taxon>
    </lineage>
</organism>
<dbReference type="EMBL" id="BMAC01000014">
    <property type="protein sequence ID" value="GFP79982.1"/>
    <property type="molecule type" value="Genomic_DNA"/>
</dbReference>
<feature type="domain" description="F-box" evidence="1">
    <location>
        <begin position="16"/>
        <end position="55"/>
    </location>
</feature>
<dbReference type="OrthoDB" id="1304294at2759"/>
<keyword evidence="4" id="KW-1185">Reference proteome</keyword>
<comment type="caution">
    <text evidence="3">The sequence shown here is derived from an EMBL/GenBank/DDBJ whole genome shotgun (WGS) entry which is preliminary data.</text>
</comment>
<evidence type="ECO:0000313" key="3">
    <source>
        <dbReference type="EMBL" id="GFP79982.1"/>
    </source>
</evidence>
<proteinExistence type="predicted"/>
<dbReference type="InterPro" id="IPR032675">
    <property type="entry name" value="LRR_dom_sf"/>
</dbReference>
<dbReference type="Proteomes" id="UP000653305">
    <property type="component" value="Unassembled WGS sequence"/>
</dbReference>
<name>A0A830B376_9LAMI</name>
<dbReference type="PANTHER" id="PTHR31900:SF32">
    <property type="entry name" value="F-BOX_RNI_FBD-LIKE DOMAIN PROTEIN"/>
    <property type="match status" value="1"/>
</dbReference>
<dbReference type="Pfam" id="PF00646">
    <property type="entry name" value="F-box"/>
    <property type="match status" value="1"/>
</dbReference>